<evidence type="ECO:0000259" key="2">
    <source>
        <dbReference type="PROSITE" id="PS50887"/>
    </source>
</evidence>
<dbReference type="PANTHER" id="PTHR45138">
    <property type="entry name" value="REGULATORY COMPONENTS OF SENSORY TRANSDUCTION SYSTEM"/>
    <property type="match status" value="1"/>
</dbReference>
<organism evidence="3 4">
    <name type="scientific">Actinoplanes lutulentus</name>
    <dbReference type="NCBI Taxonomy" id="1287878"/>
    <lineage>
        <taxon>Bacteria</taxon>
        <taxon>Bacillati</taxon>
        <taxon>Actinomycetota</taxon>
        <taxon>Actinomycetes</taxon>
        <taxon>Micromonosporales</taxon>
        <taxon>Micromonosporaceae</taxon>
        <taxon>Actinoplanes</taxon>
    </lineage>
</organism>
<dbReference type="GO" id="GO:0043709">
    <property type="term" value="P:cell adhesion involved in single-species biofilm formation"/>
    <property type="evidence" value="ECO:0007669"/>
    <property type="project" value="TreeGrafter"/>
</dbReference>
<keyword evidence="1" id="KW-0812">Transmembrane</keyword>
<gene>
    <name evidence="3" type="ORF">B0I29_11986</name>
</gene>
<dbReference type="SUPFAM" id="SSF55073">
    <property type="entry name" value="Nucleotide cyclase"/>
    <property type="match status" value="1"/>
</dbReference>
<feature type="transmembrane region" description="Helical" evidence="1">
    <location>
        <begin position="61"/>
        <end position="80"/>
    </location>
</feature>
<dbReference type="GO" id="GO:0052621">
    <property type="term" value="F:diguanylate cyclase activity"/>
    <property type="evidence" value="ECO:0007669"/>
    <property type="project" value="TreeGrafter"/>
</dbReference>
<reference evidence="3 4" key="1">
    <citation type="submission" date="2018-06" db="EMBL/GenBank/DDBJ databases">
        <title>Genomic Encyclopedia of Type Strains, Phase III (KMG-III): the genomes of soil and plant-associated and newly described type strains.</title>
        <authorList>
            <person name="Whitman W."/>
        </authorList>
    </citation>
    <scope>NUCLEOTIDE SEQUENCE [LARGE SCALE GENOMIC DNA]</scope>
    <source>
        <strain evidence="3 4">CGMCC 4.7090</strain>
    </source>
</reference>
<dbReference type="InterPro" id="IPR050469">
    <property type="entry name" value="Diguanylate_Cyclase"/>
</dbReference>
<dbReference type="Proteomes" id="UP000249341">
    <property type="component" value="Unassembled WGS sequence"/>
</dbReference>
<dbReference type="InterPro" id="IPR043128">
    <property type="entry name" value="Rev_trsase/Diguanyl_cyclase"/>
</dbReference>
<evidence type="ECO:0000313" key="3">
    <source>
        <dbReference type="EMBL" id="RAK28749.1"/>
    </source>
</evidence>
<dbReference type="GO" id="GO:0005886">
    <property type="term" value="C:plasma membrane"/>
    <property type="evidence" value="ECO:0007669"/>
    <property type="project" value="TreeGrafter"/>
</dbReference>
<comment type="caution">
    <text evidence="3">The sequence shown here is derived from an EMBL/GenBank/DDBJ whole genome shotgun (WGS) entry which is preliminary data.</text>
</comment>
<feature type="transmembrane region" description="Helical" evidence="1">
    <location>
        <begin position="251"/>
        <end position="270"/>
    </location>
</feature>
<dbReference type="NCBIfam" id="TIGR00254">
    <property type="entry name" value="GGDEF"/>
    <property type="match status" value="1"/>
</dbReference>
<dbReference type="InterPro" id="IPR029787">
    <property type="entry name" value="Nucleotide_cyclase"/>
</dbReference>
<protein>
    <submittedName>
        <fullName evidence="3">Diguanylate cyclase (GGDEF)-like protein</fullName>
    </submittedName>
</protein>
<name>A0A327ZAG1_9ACTN</name>
<proteinExistence type="predicted"/>
<feature type="transmembrane region" description="Helical" evidence="1">
    <location>
        <begin position="92"/>
        <end position="109"/>
    </location>
</feature>
<keyword evidence="1" id="KW-1133">Transmembrane helix</keyword>
<feature type="transmembrane region" description="Helical" evidence="1">
    <location>
        <begin position="129"/>
        <end position="147"/>
    </location>
</feature>
<dbReference type="GO" id="GO:1902201">
    <property type="term" value="P:negative regulation of bacterial-type flagellum-dependent cell motility"/>
    <property type="evidence" value="ECO:0007669"/>
    <property type="project" value="TreeGrafter"/>
</dbReference>
<dbReference type="FunFam" id="3.30.70.270:FF:000001">
    <property type="entry name" value="Diguanylate cyclase domain protein"/>
    <property type="match status" value="1"/>
</dbReference>
<dbReference type="SMART" id="SM00267">
    <property type="entry name" value="GGDEF"/>
    <property type="match status" value="1"/>
</dbReference>
<keyword evidence="4" id="KW-1185">Reference proteome</keyword>
<dbReference type="RefSeq" id="WP_181558096.1">
    <property type="nucleotide sequence ID" value="NZ_JACHWI010000006.1"/>
</dbReference>
<dbReference type="PANTHER" id="PTHR45138:SF24">
    <property type="entry name" value="DIGUANYLATE CYCLASE DGCC-RELATED"/>
    <property type="match status" value="1"/>
</dbReference>
<dbReference type="InterPro" id="IPR000160">
    <property type="entry name" value="GGDEF_dom"/>
</dbReference>
<dbReference type="CDD" id="cd01949">
    <property type="entry name" value="GGDEF"/>
    <property type="match status" value="1"/>
</dbReference>
<keyword evidence="1" id="KW-0472">Membrane</keyword>
<dbReference type="Gene3D" id="3.30.70.270">
    <property type="match status" value="1"/>
</dbReference>
<feature type="transmembrane region" description="Helical" evidence="1">
    <location>
        <begin position="226"/>
        <end position="245"/>
    </location>
</feature>
<dbReference type="EMBL" id="QLMJ01000019">
    <property type="protein sequence ID" value="RAK28749.1"/>
    <property type="molecule type" value="Genomic_DNA"/>
</dbReference>
<feature type="transmembrane region" description="Helical" evidence="1">
    <location>
        <begin position="6"/>
        <end position="22"/>
    </location>
</feature>
<dbReference type="PROSITE" id="PS50887">
    <property type="entry name" value="GGDEF"/>
    <property type="match status" value="1"/>
</dbReference>
<dbReference type="Pfam" id="PF00990">
    <property type="entry name" value="GGDEF"/>
    <property type="match status" value="1"/>
</dbReference>
<feature type="domain" description="GGDEF" evidence="2">
    <location>
        <begin position="320"/>
        <end position="442"/>
    </location>
</feature>
<evidence type="ECO:0000256" key="1">
    <source>
        <dbReference type="SAM" id="Phobius"/>
    </source>
</evidence>
<dbReference type="AlphaFoldDB" id="A0A327ZAG1"/>
<accession>A0A327ZAG1</accession>
<evidence type="ECO:0000313" key="4">
    <source>
        <dbReference type="Proteomes" id="UP000249341"/>
    </source>
</evidence>
<sequence>MLATGYGFAAAMMIVIGVRLHAPRNKAPWYSFAAALTLWATGDLCYAWQPSSPGWPLTQAADVPYLLSYPAFIFGAQSLLRTRSASRGRAETLDAAIVSTGFTLLTWAFVIRPIMDDSTLTTAQRLLELAYPAGDVLLFIMTVRLLTASEERTTSHRLLIGAILAQSFYDLWYTATSNLDVNIDAVVDVAGIPTYTLWAAAALHRSMNVPAAPAQTRVEGHSPRRLVLLAVATLLAPAVLAAQGMSGGGVVVDWPAITISSVVLFLLVVWRMSGLVTQLQTQAAQLRTMAHNDALTGIPNRRAWDLELSNRMASARRSGDSLTVALLDIDHFKRYNDAFGHPAGDQLLRDGAAAWRAHLGAGGLLARYGGEEFAVLFTGCHLDEAIAVLDRMRRATPSGQSFSAGLAVWGGQESPEALISRADEALYGAKEAGRNRVEVSTTLPAAA</sequence>
<feature type="transmembrane region" description="Helical" evidence="1">
    <location>
        <begin position="29"/>
        <end position="49"/>
    </location>
</feature>